<feature type="transmembrane region" description="Helical" evidence="2">
    <location>
        <begin position="411"/>
        <end position="433"/>
    </location>
</feature>
<dbReference type="EMBL" id="JBIUYY010000005">
    <property type="protein sequence ID" value="MFJ2822182.1"/>
    <property type="molecule type" value="Genomic_DNA"/>
</dbReference>
<dbReference type="RefSeq" id="WP_402380544.1">
    <property type="nucleotide sequence ID" value="NZ_JBIUYY010000005.1"/>
</dbReference>
<keyword evidence="2" id="KW-1133">Transmembrane helix</keyword>
<feature type="transmembrane region" description="Helical" evidence="2">
    <location>
        <begin position="244"/>
        <end position="265"/>
    </location>
</feature>
<feature type="transmembrane region" description="Helical" evidence="2">
    <location>
        <begin position="388"/>
        <end position="405"/>
    </location>
</feature>
<feature type="transmembrane region" description="Helical" evidence="2">
    <location>
        <begin position="326"/>
        <end position="346"/>
    </location>
</feature>
<name>A0ABW8EG08_STRT5</name>
<feature type="transmembrane region" description="Helical" evidence="2">
    <location>
        <begin position="42"/>
        <end position="67"/>
    </location>
</feature>
<reference evidence="3 4" key="1">
    <citation type="submission" date="2024-10" db="EMBL/GenBank/DDBJ databases">
        <title>The Natural Products Discovery Center: Release of the First 8490 Sequenced Strains for Exploring Actinobacteria Biosynthetic Diversity.</title>
        <authorList>
            <person name="Kalkreuter E."/>
            <person name="Kautsar S.A."/>
            <person name="Yang D."/>
            <person name="Bader C.D."/>
            <person name="Teijaro C.N."/>
            <person name="Fluegel L."/>
            <person name="Davis C.M."/>
            <person name="Simpson J.R."/>
            <person name="Lauterbach L."/>
            <person name="Steele A.D."/>
            <person name="Gui C."/>
            <person name="Meng S."/>
            <person name="Li G."/>
            <person name="Viehrig K."/>
            <person name="Ye F."/>
            <person name="Su P."/>
            <person name="Kiefer A.F."/>
            <person name="Nichols A."/>
            <person name="Cepeda A.J."/>
            <person name="Yan W."/>
            <person name="Fan B."/>
            <person name="Jiang Y."/>
            <person name="Adhikari A."/>
            <person name="Zheng C.-J."/>
            <person name="Schuster L."/>
            <person name="Cowan T.M."/>
            <person name="Smanski M.J."/>
            <person name="Chevrette M.G."/>
            <person name="De Carvalho L.P.S."/>
            <person name="Shen B."/>
        </authorList>
    </citation>
    <scope>NUCLEOTIDE SEQUENCE [LARGE SCALE GENOMIC DNA]</scope>
    <source>
        <strain evidence="3 4">NPDC087220</strain>
    </source>
</reference>
<accession>A0ABW8EG08</accession>
<evidence type="ECO:0000256" key="2">
    <source>
        <dbReference type="SAM" id="Phobius"/>
    </source>
</evidence>
<comment type="caution">
    <text evidence="3">The sequence shown here is derived from an EMBL/GenBank/DDBJ whole genome shotgun (WGS) entry which is preliminary data.</text>
</comment>
<protein>
    <recommendedName>
        <fullName evidence="5">Integral membrane protein</fullName>
    </recommendedName>
</protein>
<evidence type="ECO:0000256" key="1">
    <source>
        <dbReference type="SAM" id="MobiDB-lite"/>
    </source>
</evidence>
<organism evidence="3 4">
    <name type="scientific">Streptomyces toxytricini</name>
    <name type="common">Actinomyces toxytricini</name>
    <dbReference type="NCBI Taxonomy" id="67369"/>
    <lineage>
        <taxon>Bacteria</taxon>
        <taxon>Bacillati</taxon>
        <taxon>Actinomycetota</taxon>
        <taxon>Actinomycetes</taxon>
        <taxon>Kitasatosporales</taxon>
        <taxon>Streptomycetaceae</taxon>
        <taxon>Streptomyces</taxon>
    </lineage>
</organism>
<gene>
    <name evidence="3" type="ORF">ACIO7M_13830</name>
</gene>
<evidence type="ECO:0000313" key="4">
    <source>
        <dbReference type="Proteomes" id="UP001617351"/>
    </source>
</evidence>
<evidence type="ECO:0008006" key="5">
    <source>
        <dbReference type="Google" id="ProtNLM"/>
    </source>
</evidence>
<keyword evidence="4" id="KW-1185">Reference proteome</keyword>
<keyword evidence="2" id="KW-0812">Transmembrane</keyword>
<keyword evidence="2" id="KW-0472">Membrane</keyword>
<sequence>MDPTAPGPDERGTPAAERPLTPQERAEYERLRKSAAVRHRRLRYTGATVLLLLALLLSPVGVIAAWLHNTISDQDRYVQTVAPLAQEPAVQNAVTDKLTNAVVANVDVKAVTDALQRALQQADAPPVVVERSEALEGPLRSALTSAVRAVVSKVVTSDQFETVWTEANRRAQAAVEKVLTGEGSSAVQASGDTIVLDIGTLTDELKQRLVESGFEKASAIPEVNKQVPLLQVDKLNEAQDAMRLLNTVGVWLPIAVLVLAALGVWAAPAHRVWLLATAIGLFVMMLLLLVGLAVARRIYLDSVPPATLPPDAAAAVYDTFVRFLRLSTRTLLVLSVVTALAAYLYGPGRGARLVRRGGVRSTGAAGRALERLGMRTGSTGHWLQEHRAWTTGLVIAGGALALLLWNYPTPAVVALVFGIVVLLLIVLGILAAATGDSRRGPGGHVGTGHGSGLPPG</sequence>
<feature type="region of interest" description="Disordered" evidence="1">
    <location>
        <begin position="1"/>
        <end position="22"/>
    </location>
</feature>
<dbReference type="Proteomes" id="UP001617351">
    <property type="component" value="Unassembled WGS sequence"/>
</dbReference>
<evidence type="ECO:0000313" key="3">
    <source>
        <dbReference type="EMBL" id="MFJ2822182.1"/>
    </source>
</evidence>
<proteinExistence type="predicted"/>
<feature type="transmembrane region" description="Helical" evidence="2">
    <location>
        <begin position="272"/>
        <end position="295"/>
    </location>
</feature>